<evidence type="ECO:0000256" key="6">
    <source>
        <dbReference type="ARBA" id="ARBA00023316"/>
    </source>
</evidence>
<protein>
    <submittedName>
        <fullName evidence="11">Murein L,D-transpeptidase</fullName>
    </submittedName>
</protein>
<dbReference type="InterPro" id="IPR052905">
    <property type="entry name" value="LD-transpeptidase_YkuD-like"/>
</dbReference>
<feature type="active site" description="Nucleophile" evidence="7">
    <location>
        <position position="405"/>
    </location>
</feature>
<dbReference type="SUPFAM" id="SSF141523">
    <property type="entry name" value="L,D-transpeptidase catalytic domain-like"/>
    <property type="match status" value="1"/>
</dbReference>
<dbReference type="InterPro" id="IPR002477">
    <property type="entry name" value="Peptidoglycan-bd-like"/>
</dbReference>
<evidence type="ECO:0000256" key="2">
    <source>
        <dbReference type="ARBA" id="ARBA00005992"/>
    </source>
</evidence>
<sequence>MVPTSACARAAAAPLALLIALGPAAAQNAPAGPAPQVQAVPAPTQAPVPLPVPVQAAPAAAQPAPELRKEAPARKAEPAAPKPAESKDAAQPKDKAAKDNASKDAAQQEAPRKKEPAPLVYAKVSADPTPTLNPRTFLDTLRAAEQYQAYADAGGWEPLPTDLVLKPGTSHPAVPSLRHHLTLTGDLPADAPPSDRLDPPLVAALTAFQARHGLPETGLLGRQTIAALNVPASVRQRQLAASAQRLMGSNFPFGERYVVVNIPSAVVEAVEKGQVARRYVAVVGSPDKATPSVETRITDVNFNPTWTVPISVVKNEIIPRMRKEPGYLAKNHIRILGPGGVEVDPTTLDWNTNKAANYTLRQDPGFDNSLGQVRIDMPNRHAVYMHDTPSKSLFGRSVRFHSHGCVRVGQVKEFVGWLLQGTEGPNGSGSSWGPIEIETGIADGERRDIKLPKPVPVTFVYLTGYATPDGRAHFRDDIYGLDTPGTSAESGKAANASKPSEPIKSAEPTKPGPARPAAAGAQPRPAEARQKPAEASAPEPQHTDPTTTGSIRPAAPRSPKPAGLLPPGLVGRTN</sequence>
<evidence type="ECO:0000256" key="3">
    <source>
        <dbReference type="ARBA" id="ARBA00022679"/>
    </source>
</evidence>
<dbReference type="Gene3D" id="1.10.101.10">
    <property type="entry name" value="PGBD-like superfamily/PGBD"/>
    <property type="match status" value="1"/>
</dbReference>
<dbReference type="PANTHER" id="PTHR41533:SF1">
    <property type="entry name" value="L,D-TRANSPEPTIDASE YCBB-RELATED"/>
    <property type="match status" value="1"/>
</dbReference>
<keyword evidence="3" id="KW-0808">Transferase</keyword>
<evidence type="ECO:0000256" key="4">
    <source>
        <dbReference type="ARBA" id="ARBA00022960"/>
    </source>
</evidence>
<evidence type="ECO:0000313" key="11">
    <source>
        <dbReference type="EMBL" id="AWN34926.1"/>
    </source>
</evidence>
<evidence type="ECO:0000256" key="7">
    <source>
        <dbReference type="PROSITE-ProRule" id="PRU01373"/>
    </source>
</evidence>
<dbReference type="AlphaFoldDB" id="A0A2U8VNG9"/>
<keyword evidence="12" id="KW-1185">Reference proteome</keyword>
<dbReference type="OrthoDB" id="9778545at2"/>
<dbReference type="InterPro" id="IPR038063">
    <property type="entry name" value="Transpep_catalytic_dom"/>
</dbReference>
<feature type="compositionally biased region" description="Low complexity" evidence="8">
    <location>
        <begin position="515"/>
        <end position="525"/>
    </location>
</feature>
<dbReference type="KEGG" id="meti:DK427_03530"/>
<gene>
    <name evidence="11" type="ORF">DK427_03530</name>
</gene>
<feature type="active site" description="Proton donor/acceptor" evidence="7">
    <location>
        <position position="386"/>
    </location>
</feature>
<keyword evidence="4 7" id="KW-0133">Cell shape</keyword>
<dbReference type="Pfam" id="PF01471">
    <property type="entry name" value="PG_binding_1"/>
    <property type="match status" value="1"/>
</dbReference>
<dbReference type="Pfam" id="PF03734">
    <property type="entry name" value="YkuD"/>
    <property type="match status" value="1"/>
</dbReference>
<feature type="region of interest" description="Disordered" evidence="8">
    <location>
        <begin position="483"/>
        <end position="574"/>
    </location>
</feature>
<evidence type="ECO:0000256" key="1">
    <source>
        <dbReference type="ARBA" id="ARBA00004752"/>
    </source>
</evidence>
<organism evidence="11 12">
    <name type="scientific">Methylobacterium radiodurans</name>
    <dbReference type="NCBI Taxonomy" id="2202828"/>
    <lineage>
        <taxon>Bacteria</taxon>
        <taxon>Pseudomonadati</taxon>
        <taxon>Pseudomonadota</taxon>
        <taxon>Alphaproteobacteria</taxon>
        <taxon>Hyphomicrobiales</taxon>
        <taxon>Methylobacteriaceae</taxon>
        <taxon>Methylobacterium</taxon>
    </lineage>
</organism>
<proteinExistence type="inferred from homology"/>
<feature type="compositionally biased region" description="Low complexity" evidence="8">
    <location>
        <begin position="26"/>
        <end position="43"/>
    </location>
</feature>
<dbReference type="SUPFAM" id="SSF47090">
    <property type="entry name" value="PGBD-like"/>
    <property type="match status" value="1"/>
</dbReference>
<evidence type="ECO:0000256" key="5">
    <source>
        <dbReference type="ARBA" id="ARBA00022984"/>
    </source>
</evidence>
<evidence type="ECO:0000256" key="9">
    <source>
        <dbReference type="SAM" id="SignalP"/>
    </source>
</evidence>
<dbReference type="Gene3D" id="2.40.440.10">
    <property type="entry name" value="L,D-transpeptidase catalytic domain-like"/>
    <property type="match status" value="1"/>
</dbReference>
<dbReference type="Proteomes" id="UP000246058">
    <property type="component" value="Chromosome"/>
</dbReference>
<dbReference type="GO" id="GO:0009252">
    <property type="term" value="P:peptidoglycan biosynthetic process"/>
    <property type="evidence" value="ECO:0007669"/>
    <property type="project" value="UniProtKB-UniPathway"/>
</dbReference>
<dbReference type="CDD" id="cd16913">
    <property type="entry name" value="YkuD_like"/>
    <property type="match status" value="1"/>
</dbReference>
<name>A0A2U8VNG9_9HYPH</name>
<dbReference type="PANTHER" id="PTHR41533">
    <property type="entry name" value="L,D-TRANSPEPTIDASE HI_1667-RELATED"/>
    <property type="match status" value="1"/>
</dbReference>
<dbReference type="PROSITE" id="PS52029">
    <property type="entry name" value="LD_TPASE"/>
    <property type="match status" value="1"/>
</dbReference>
<dbReference type="GO" id="GO:0016740">
    <property type="term" value="F:transferase activity"/>
    <property type="evidence" value="ECO:0007669"/>
    <property type="project" value="UniProtKB-KW"/>
</dbReference>
<dbReference type="InterPro" id="IPR005490">
    <property type="entry name" value="LD_TPept_cat_dom"/>
</dbReference>
<dbReference type="GO" id="GO:0008360">
    <property type="term" value="P:regulation of cell shape"/>
    <property type="evidence" value="ECO:0007669"/>
    <property type="project" value="UniProtKB-UniRule"/>
</dbReference>
<feature type="region of interest" description="Disordered" evidence="8">
    <location>
        <begin position="26"/>
        <end position="131"/>
    </location>
</feature>
<keyword evidence="6 7" id="KW-0961">Cell wall biogenesis/degradation</keyword>
<feature type="domain" description="L,D-TPase catalytic" evidence="10">
    <location>
        <begin position="256"/>
        <end position="438"/>
    </location>
</feature>
<dbReference type="InterPro" id="IPR036365">
    <property type="entry name" value="PGBD-like_sf"/>
</dbReference>
<dbReference type="GO" id="GO:0071555">
    <property type="term" value="P:cell wall organization"/>
    <property type="evidence" value="ECO:0007669"/>
    <property type="project" value="UniProtKB-UniRule"/>
</dbReference>
<dbReference type="GO" id="GO:0004180">
    <property type="term" value="F:carboxypeptidase activity"/>
    <property type="evidence" value="ECO:0007669"/>
    <property type="project" value="UniProtKB-ARBA"/>
</dbReference>
<feature type="compositionally biased region" description="Basic and acidic residues" evidence="8">
    <location>
        <begin position="66"/>
        <end position="77"/>
    </location>
</feature>
<evidence type="ECO:0000259" key="10">
    <source>
        <dbReference type="PROSITE" id="PS52029"/>
    </source>
</evidence>
<keyword evidence="9" id="KW-0732">Signal</keyword>
<dbReference type="InterPro" id="IPR036366">
    <property type="entry name" value="PGBDSf"/>
</dbReference>
<evidence type="ECO:0000313" key="12">
    <source>
        <dbReference type="Proteomes" id="UP000246058"/>
    </source>
</evidence>
<dbReference type="EMBL" id="CP029551">
    <property type="protein sequence ID" value="AWN34926.1"/>
    <property type="molecule type" value="Genomic_DNA"/>
</dbReference>
<comment type="similarity">
    <text evidence="2">Belongs to the YkuD family.</text>
</comment>
<keyword evidence="5 7" id="KW-0573">Peptidoglycan synthesis</keyword>
<evidence type="ECO:0000256" key="8">
    <source>
        <dbReference type="SAM" id="MobiDB-lite"/>
    </source>
</evidence>
<feature type="compositionally biased region" description="Low complexity" evidence="8">
    <location>
        <begin position="53"/>
        <end position="65"/>
    </location>
</feature>
<feature type="compositionally biased region" description="Basic and acidic residues" evidence="8">
    <location>
        <begin position="84"/>
        <end position="102"/>
    </location>
</feature>
<comment type="pathway">
    <text evidence="1 7">Cell wall biogenesis; peptidoglycan biosynthesis.</text>
</comment>
<dbReference type="UniPathway" id="UPA00219"/>
<feature type="signal peptide" evidence="9">
    <location>
        <begin position="1"/>
        <end position="26"/>
    </location>
</feature>
<dbReference type="RefSeq" id="WP_109950058.1">
    <property type="nucleotide sequence ID" value="NZ_CP029551.1"/>
</dbReference>
<feature type="chain" id="PRO_5016130375" evidence="9">
    <location>
        <begin position="27"/>
        <end position="574"/>
    </location>
</feature>
<reference evidence="11 12" key="1">
    <citation type="submission" date="2018-05" db="EMBL/GenBank/DDBJ databases">
        <title>Complete Genome Sequence of Methylobacterium sp. 17Sr1-43.</title>
        <authorList>
            <person name="Srinivasan S."/>
        </authorList>
    </citation>
    <scope>NUCLEOTIDE SEQUENCE [LARGE SCALE GENOMIC DNA]</scope>
    <source>
        <strain evidence="11 12">17Sr1-43</strain>
    </source>
</reference>
<accession>A0A2U8VNG9</accession>